<accession>A0A225SV09</accession>
<keyword evidence="1" id="KW-0472">Membrane</keyword>
<name>A0A225SV09_9BURK</name>
<dbReference type="AlphaFoldDB" id="A0A225SV09"/>
<dbReference type="InterPro" id="IPR009305">
    <property type="entry name" value="Mpo1-like"/>
</dbReference>
<dbReference type="Proteomes" id="UP000214747">
    <property type="component" value="Unassembled WGS sequence"/>
</dbReference>
<evidence type="ECO:0000313" key="3">
    <source>
        <dbReference type="Proteomes" id="UP000214747"/>
    </source>
</evidence>
<dbReference type="PANTHER" id="PTHR34205">
    <property type="entry name" value="TRANSMEMBRANE PROTEIN"/>
    <property type="match status" value="1"/>
</dbReference>
<keyword evidence="1" id="KW-1133">Transmembrane helix</keyword>
<dbReference type="EMBL" id="NJGV01000007">
    <property type="protein sequence ID" value="OWY35029.1"/>
    <property type="molecule type" value="Genomic_DNA"/>
</dbReference>
<gene>
    <name evidence="2" type="ORF">CEJ45_09775</name>
</gene>
<dbReference type="Pfam" id="PF06127">
    <property type="entry name" value="Mpo1-like"/>
    <property type="match status" value="1"/>
</dbReference>
<feature type="transmembrane region" description="Helical" evidence="1">
    <location>
        <begin position="32"/>
        <end position="49"/>
    </location>
</feature>
<organism evidence="2 3">
    <name type="scientific">Herbaspirillum aquaticum</name>
    <dbReference type="NCBI Taxonomy" id="568783"/>
    <lineage>
        <taxon>Bacteria</taxon>
        <taxon>Pseudomonadati</taxon>
        <taxon>Pseudomonadota</taxon>
        <taxon>Betaproteobacteria</taxon>
        <taxon>Burkholderiales</taxon>
        <taxon>Oxalobacteraceae</taxon>
        <taxon>Herbaspirillum</taxon>
    </lineage>
</organism>
<keyword evidence="3" id="KW-1185">Reference proteome</keyword>
<evidence type="ECO:0008006" key="4">
    <source>
        <dbReference type="Google" id="ProtNLM"/>
    </source>
</evidence>
<evidence type="ECO:0000256" key="1">
    <source>
        <dbReference type="SAM" id="Phobius"/>
    </source>
</evidence>
<proteinExistence type="predicted"/>
<dbReference type="RefSeq" id="WP_088754940.1">
    <property type="nucleotide sequence ID" value="NZ_JARJFG010000003.1"/>
</dbReference>
<dbReference type="PANTHER" id="PTHR34205:SF2">
    <property type="entry name" value="DUF962 DOMAIN-CONTAINING PROTEIN"/>
    <property type="match status" value="1"/>
</dbReference>
<evidence type="ECO:0000313" key="2">
    <source>
        <dbReference type="EMBL" id="OWY35029.1"/>
    </source>
</evidence>
<protein>
    <recommendedName>
        <fullName evidence="4">DUF962 domain-containing protein</fullName>
    </recommendedName>
</protein>
<sequence>MAATLPERHYASFSEFYPTYLSEHAHRVNRQLHFLGSTLALLSLLLLLITHQWWWLAVALFCGYGFAWAGHFMVEKNQPATFRHPLYSFMGDWVMYWQMLTGQVSF</sequence>
<reference evidence="2 3" key="1">
    <citation type="journal article" date="2010" name="Int. J. Syst. Evol. Microbiol.">
        <title>Reclassification of Herbaspirillum putei as a later heterotypic synonym of Herbaspirillum huttiense, with the description of H. huttiense subsp. huttiense subsp. nov. and H. huttiense subsp. putei subsp. nov., comb. nov., and description of Herbaspirillum aquaticum sp. nov.</title>
        <authorList>
            <person name="Dobritsa A.P."/>
            <person name="Reddy M.C."/>
            <person name="Samadpour M."/>
        </authorList>
    </citation>
    <scope>NUCLEOTIDE SEQUENCE [LARGE SCALE GENOMIC DNA]</scope>
    <source>
        <strain evidence="2 3">IEH 4430</strain>
    </source>
</reference>
<comment type="caution">
    <text evidence="2">The sequence shown here is derived from an EMBL/GenBank/DDBJ whole genome shotgun (WGS) entry which is preliminary data.</text>
</comment>
<feature type="transmembrane region" description="Helical" evidence="1">
    <location>
        <begin position="55"/>
        <end position="74"/>
    </location>
</feature>
<keyword evidence="1" id="KW-0812">Transmembrane</keyword>